<proteinExistence type="predicted"/>
<organism evidence="1 2">
    <name type="scientific">Halovivax ruber (strain DSM 18193 / JCM 13892 / XH-70)</name>
    <dbReference type="NCBI Taxonomy" id="797302"/>
    <lineage>
        <taxon>Archaea</taxon>
        <taxon>Methanobacteriati</taxon>
        <taxon>Methanobacteriota</taxon>
        <taxon>Stenosarchaea group</taxon>
        <taxon>Halobacteria</taxon>
        <taxon>Halobacteriales</taxon>
        <taxon>Natrialbaceae</taxon>
        <taxon>Halovivax</taxon>
    </lineage>
</organism>
<dbReference type="HOGENOM" id="CLU_087192_0_0_2"/>
<dbReference type="OrthoDB" id="350890at2157"/>
<dbReference type="AlphaFoldDB" id="L0IBD8"/>
<name>L0IBD8_HALRX</name>
<dbReference type="eggNOG" id="arCOG10937">
    <property type="taxonomic scope" value="Archaea"/>
</dbReference>
<dbReference type="RefSeq" id="WP_015301474.1">
    <property type="nucleotide sequence ID" value="NC_019964.1"/>
</dbReference>
<dbReference type="Proteomes" id="UP000010846">
    <property type="component" value="Chromosome"/>
</dbReference>
<accession>L0IBD8</accession>
<reference evidence="1" key="1">
    <citation type="submission" date="2011-09" db="EMBL/GenBank/DDBJ databases">
        <title>Complete sequence of Halovivax ruber XH-70.</title>
        <authorList>
            <consortium name="US DOE Joint Genome Institute"/>
            <person name="Lucas S."/>
            <person name="Han J."/>
            <person name="Lapidus A."/>
            <person name="Cheng J.-F."/>
            <person name="Goodwin L."/>
            <person name="Pitluck S."/>
            <person name="Peters L."/>
            <person name="Mikhailova N."/>
            <person name="Davenport K."/>
            <person name="Detter J.C."/>
            <person name="Han C."/>
            <person name="Tapia R."/>
            <person name="Land M."/>
            <person name="Hauser L."/>
            <person name="Kyrpides N."/>
            <person name="Ivanova N."/>
            <person name="Pagani I."/>
            <person name="Sproer C."/>
            <person name="Anderson I."/>
            <person name="Woyke T."/>
        </authorList>
    </citation>
    <scope>NUCLEOTIDE SEQUENCE</scope>
    <source>
        <strain evidence="1">XH-70</strain>
    </source>
</reference>
<sequence length="262" mass="28746">MRRRKFITVMGSMAITGVGVTSAKSKPNREQNILTAEDRRIRDGVRKAFKEDGRQGVKEVLEDEGISHSVSTARNRIVNEEHKITSSNPVVYQEDESNITVSAWEMVEEGRVFAQTLVDLEGLLFRGSPLPTRDSQNVNDVIGISYSDSHWSKVGNPSKWSDNENRVSPVWYSGSLGGGGIAAEVDLNGPPSAATVAVETPLENLDGVAGQIWGTYNHTVAYDWGNNIDSVSAGKGPLSVTLDWGSKSYWDKYEVTDTDRIL</sequence>
<evidence type="ECO:0000313" key="1">
    <source>
        <dbReference type="EMBL" id="AGB16865.1"/>
    </source>
</evidence>
<evidence type="ECO:0000313" key="2">
    <source>
        <dbReference type="Proteomes" id="UP000010846"/>
    </source>
</evidence>
<protein>
    <submittedName>
        <fullName evidence="1">Uncharacterized protein</fullName>
    </submittedName>
</protein>
<keyword evidence="2" id="KW-1185">Reference proteome</keyword>
<dbReference type="EMBL" id="CP003050">
    <property type="protein sequence ID" value="AGB16865.1"/>
    <property type="molecule type" value="Genomic_DNA"/>
</dbReference>
<dbReference type="KEGG" id="hru:Halru_2279"/>
<dbReference type="STRING" id="797302.Halru_2279"/>
<dbReference type="GeneID" id="14376787"/>
<gene>
    <name evidence="1" type="ordered locus">Halru_2279</name>
</gene>